<reference evidence="1" key="1">
    <citation type="submission" date="2023-09" db="EMBL/GenBank/DDBJ databases">
        <title>Paucibacter sp. APW11 Genome sequencing and assembly.</title>
        <authorList>
            <person name="Kim I."/>
        </authorList>
    </citation>
    <scope>NUCLEOTIDE SEQUENCE</scope>
    <source>
        <strain evidence="1">APW11</strain>
    </source>
</reference>
<proteinExistence type="predicted"/>
<evidence type="ECO:0000313" key="2">
    <source>
        <dbReference type="Proteomes" id="UP001246372"/>
    </source>
</evidence>
<dbReference type="RefSeq" id="WP_315648636.1">
    <property type="nucleotide sequence ID" value="NZ_JAVXZY010000001.1"/>
</dbReference>
<keyword evidence="2" id="KW-1185">Reference proteome</keyword>
<organism evidence="1 2">
    <name type="scientific">Roseateles aquae</name>
    <dbReference type="NCBI Taxonomy" id="3077235"/>
    <lineage>
        <taxon>Bacteria</taxon>
        <taxon>Pseudomonadati</taxon>
        <taxon>Pseudomonadota</taxon>
        <taxon>Betaproteobacteria</taxon>
        <taxon>Burkholderiales</taxon>
        <taxon>Sphaerotilaceae</taxon>
        <taxon>Roseateles</taxon>
    </lineage>
</organism>
<comment type="caution">
    <text evidence="1">The sequence shown here is derived from an EMBL/GenBank/DDBJ whole genome shotgun (WGS) entry which is preliminary data.</text>
</comment>
<evidence type="ECO:0000313" key="1">
    <source>
        <dbReference type="EMBL" id="MDT8998324.1"/>
    </source>
</evidence>
<protein>
    <submittedName>
        <fullName evidence="1">Uncharacterized protein</fullName>
    </submittedName>
</protein>
<accession>A0ABU3P6Y5</accession>
<dbReference type="EMBL" id="JAVXZY010000001">
    <property type="protein sequence ID" value="MDT8998324.1"/>
    <property type="molecule type" value="Genomic_DNA"/>
</dbReference>
<name>A0ABU3P6Y5_9BURK</name>
<dbReference type="Proteomes" id="UP001246372">
    <property type="component" value="Unassembled WGS sequence"/>
</dbReference>
<sequence length="62" mass="6807">MSSKQIHEFSDSKLHTALLFALFVMAALVAVDALFFTPEGQTPLIWHFDAVVVHGQSSPPKP</sequence>
<gene>
    <name evidence="1" type="ORF">RQP53_03430</name>
</gene>